<dbReference type="Proteomes" id="UP000241899">
    <property type="component" value="Unassembled WGS sequence"/>
</dbReference>
<evidence type="ECO:0008006" key="3">
    <source>
        <dbReference type="Google" id="ProtNLM"/>
    </source>
</evidence>
<dbReference type="AlphaFoldDB" id="A0A2T4JHJ0"/>
<keyword evidence="2" id="KW-1185">Reference proteome</keyword>
<accession>A0A2T4JHJ0</accession>
<proteinExistence type="predicted"/>
<evidence type="ECO:0000313" key="2">
    <source>
        <dbReference type="Proteomes" id="UP000241899"/>
    </source>
</evidence>
<dbReference type="EMBL" id="PZKF01000019">
    <property type="protein sequence ID" value="PTE17384.1"/>
    <property type="molecule type" value="Genomic_DNA"/>
</dbReference>
<dbReference type="NCBIfam" id="TIGR03831">
    <property type="entry name" value="YgiT_finger"/>
    <property type="match status" value="1"/>
</dbReference>
<dbReference type="OrthoDB" id="7349669at2"/>
<reference evidence="1 2" key="1">
    <citation type="submission" date="2018-03" db="EMBL/GenBank/DDBJ databases">
        <title>Rhodobacter veldkampii.</title>
        <authorList>
            <person name="Meyer T.E."/>
            <person name="Miller S."/>
            <person name="Lodha T."/>
            <person name="Gandham S."/>
            <person name="Chintalapati S."/>
            <person name="Chintalapati V.R."/>
        </authorList>
    </citation>
    <scope>NUCLEOTIDE SEQUENCE [LARGE SCALE GENOMIC DNA]</scope>
    <source>
        <strain evidence="1 2">DSM 11550</strain>
    </source>
</reference>
<dbReference type="InterPro" id="IPR022453">
    <property type="entry name" value="Znf_MqsA-type"/>
</dbReference>
<evidence type="ECO:0000313" key="1">
    <source>
        <dbReference type="EMBL" id="PTE17384.1"/>
    </source>
</evidence>
<protein>
    <recommendedName>
        <fullName evidence="3">YgiT-type zinc finger domain-containing protein</fullName>
    </recommendedName>
</protein>
<organism evidence="1 2">
    <name type="scientific">Phaeovulum veldkampii DSM 11550</name>
    <dbReference type="NCBI Taxonomy" id="1185920"/>
    <lineage>
        <taxon>Bacteria</taxon>
        <taxon>Pseudomonadati</taxon>
        <taxon>Pseudomonadota</taxon>
        <taxon>Alphaproteobacteria</taxon>
        <taxon>Rhodobacterales</taxon>
        <taxon>Paracoccaceae</taxon>
        <taxon>Phaeovulum</taxon>
    </lineage>
</organism>
<gene>
    <name evidence="1" type="ORF">C5F46_09745</name>
</gene>
<sequence length="195" mass="21338">MKAEDKPSTSPFDPADFLENGDAILGYLTDALASRDPAFIDDAFDVAHRAAKRLGTITATNLRSFDYETFFAALGADAELGDELKSAVARFRSRTASLVTNDTDLFKERMCPACGAQMLRDVRDMTLEHRGRSDMIVMPGWYCDECGEGVHSGDDMVASDAALARLKAELQEAFSADEPTFKLLGAGQVIDRNRK</sequence>
<dbReference type="Gene3D" id="3.10.20.860">
    <property type="match status" value="1"/>
</dbReference>
<comment type="caution">
    <text evidence="1">The sequence shown here is derived from an EMBL/GenBank/DDBJ whole genome shotgun (WGS) entry which is preliminary data.</text>
</comment>
<dbReference type="RefSeq" id="WP_107325163.1">
    <property type="nucleotide sequence ID" value="NZ_NHSP01000050.1"/>
</dbReference>
<name>A0A2T4JHJ0_9RHOB</name>